<dbReference type="SUPFAM" id="SSF52087">
    <property type="entry name" value="CRAL/TRIO domain"/>
    <property type="match status" value="1"/>
</dbReference>
<protein>
    <recommendedName>
        <fullName evidence="1">CRAL-TRIO domain-containing protein</fullName>
    </recommendedName>
</protein>
<dbReference type="EMBL" id="KZ309181">
    <property type="protein sequence ID" value="KAG8237523.1"/>
    <property type="molecule type" value="Genomic_DNA"/>
</dbReference>
<reference evidence="2" key="2">
    <citation type="submission" date="2017-10" db="EMBL/GenBank/DDBJ databases">
        <title>Ladona fulva Genome sequencing and assembly.</title>
        <authorList>
            <person name="Murali S."/>
            <person name="Richards S."/>
            <person name="Bandaranaike D."/>
            <person name="Bellair M."/>
            <person name="Blankenburg K."/>
            <person name="Chao H."/>
            <person name="Dinh H."/>
            <person name="Doddapaneni H."/>
            <person name="Dugan-Rocha S."/>
            <person name="Elkadiri S."/>
            <person name="Gnanaolivu R."/>
            <person name="Hernandez B."/>
            <person name="Skinner E."/>
            <person name="Javaid M."/>
            <person name="Lee S."/>
            <person name="Li M."/>
            <person name="Ming W."/>
            <person name="Munidasa M."/>
            <person name="Muniz J."/>
            <person name="Nguyen L."/>
            <person name="Hughes D."/>
            <person name="Osuji N."/>
            <person name="Pu L.-L."/>
            <person name="Puazo M."/>
            <person name="Qu C."/>
            <person name="Quiroz J."/>
            <person name="Raj R."/>
            <person name="Weissenberger G."/>
            <person name="Xin Y."/>
            <person name="Zou X."/>
            <person name="Han Y."/>
            <person name="Worley K."/>
            <person name="Muzny D."/>
            <person name="Gibbs R."/>
        </authorList>
    </citation>
    <scope>NUCLEOTIDE SEQUENCE</scope>
    <source>
        <strain evidence="2">Sampled in the wild</strain>
    </source>
</reference>
<dbReference type="Gene3D" id="3.40.525.10">
    <property type="entry name" value="CRAL-TRIO lipid binding domain"/>
    <property type="match status" value="1"/>
</dbReference>
<dbReference type="InterPro" id="IPR036865">
    <property type="entry name" value="CRAL-TRIO_dom_sf"/>
</dbReference>
<dbReference type="InterPro" id="IPR001251">
    <property type="entry name" value="CRAL-TRIO_dom"/>
</dbReference>
<reference evidence="2" key="1">
    <citation type="submission" date="2013-04" db="EMBL/GenBank/DDBJ databases">
        <authorList>
            <person name="Qu J."/>
            <person name="Murali S.C."/>
            <person name="Bandaranaike D."/>
            <person name="Bellair M."/>
            <person name="Blankenburg K."/>
            <person name="Chao H."/>
            <person name="Dinh H."/>
            <person name="Doddapaneni H."/>
            <person name="Downs B."/>
            <person name="Dugan-Rocha S."/>
            <person name="Elkadiri S."/>
            <person name="Gnanaolivu R.D."/>
            <person name="Hernandez B."/>
            <person name="Javaid M."/>
            <person name="Jayaseelan J.C."/>
            <person name="Lee S."/>
            <person name="Li M."/>
            <person name="Ming W."/>
            <person name="Munidasa M."/>
            <person name="Muniz J."/>
            <person name="Nguyen L."/>
            <person name="Ongeri F."/>
            <person name="Osuji N."/>
            <person name="Pu L.-L."/>
            <person name="Puazo M."/>
            <person name="Qu C."/>
            <person name="Quiroz J."/>
            <person name="Raj R."/>
            <person name="Weissenberger G."/>
            <person name="Xin Y."/>
            <person name="Zou X."/>
            <person name="Han Y."/>
            <person name="Richards S."/>
            <person name="Worley K."/>
            <person name="Muzny D."/>
            <person name="Gibbs R."/>
        </authorList>
    </citation>
    <scope>NUCLEOTIDE SEQUENCE</scope>
    <source>
        <strain evidence="2">Sampled in the wild</strain>
    </source>
</reference>
<organism evidence="2 3">
    <name type="scientific">Ladona fulva</name>
    <name type="common">Scarce chaser dragonfly</name>
    <name type="synonym">Libellula fulva</name>
    <dbReference type="NCBI Taxonomy" id="123851"/>
    <lineage>
        <taxon>Eukaryota</taxon>
        <taxon>Metazoa</taxon>
        <taxon>Ecdysozoa</taxon>
        <taxon>Arthropoda</taxon>
        <taxon>Hexapoda</taxon>
        <taxon>Insecta</taxon>
        <taxon>Pterygota</taxon>
        <taxon>Palaeoptera</taxon>
        <taxon>Odonata</taxon>
        <taxon>Epiprocta</taxon>
        <taxon>Anisoptera</taxon>
        <taxon>Libelluloidea</taxon>
        <taxon>Libellulidae</taxon>
        <taxon>Ladona</taxon>
    </lineage>
</organism>
<comment type="caution">
    <text evidence="2">The sequence shown here is derived from an EMBL/GenBank/DDBJ whole genome shotgun (WGS) entry which is preliminary data.</text>
</comment>
<evidence type="ECO:0000313" key="2">
    <source>
        <dbReference type="EMBL" id="KAG8237523.1"/>
    </source>
</evidence>
<dbReference type="GO" id="GO:0016020">
    <property type="term" value="C:membrane"/>
    <property type="evidence" value="ECO:0007669"/>
    <property type="project" value="TreeGrafter"/>
</dbReference>
<dbReference type="InterPro" id="IPR036273">
    <property type="entry name" value="CRAL/TRIO_N_dom_sf"/>
</dbReference>
<dbReference type="Gene3D" id="1.10.8.20">
    <property type="entry name" value="N-terminal domain of phosphatidylinositol transfer protein sec14p"/>
    <property type="match status" value="1"/>
</dbReference>
<dbReference type="CDD" id="cd00170">
    <property type="entry name" value="SEC14"/>
    <property type="match status" value="1"/>
</dbReference>
<dbReference type="Proteomes" id="UP000792457">
    <property type="component" value="Unassembled WGS sequence"/>
</dbReference>
<dbReference type="PANTHER" id="PTHR10174:SF224">
    <property type="entry name" value="RETINOL-BINDING PROTEIN PINTA"/>
    <property type="match status" value="1"/>
</dbReference>
<dbReference type="PROSITE" id="PS50191">
    <property type="entry name" value="CRAL_TRIO"/>
    <property type="match status" value="1"/>
</dbReference>
<dbReference type="PANTHER" id="PTHR10174">
    <property type="entry name" value="ALPHA-TOCOPHEROL TRANSFER PROTEIN-RELATED"/>
    <property type="match status" value="1"/>
</dbReference>
<dbReference type="AlphaFoldDB" id="A0A8K0KSK4"/>
<dbReference type="SUPFAM" id="SSF46938">
    <property type="entry name" value="CRAL/TRIO N-terminal domain"/>
    <property type="match status" value="1"/>
</dbReference>
<evidence type="ECO:0000313" key="3">
    <source>
        <dbReference type="Proteomes" id="UP000792457"/>
    </source>
</evidence>
<feature type="domain" description="CRAL-TRIO" evidence="1">
    <location>
        <begin position="92"/>
        <end position="253"/>
    </location>
</feature>
<proteinExistence type="predicted"/>
<dbReference type="PRINTS" id="PR00180">
    <property type="entry name" value="CRETINALDHBP"/>
</dbReference>
<dbReference type="SMART" id="SM00516">
    <property type="entry name" value="SEC14"/>
    <property type="match status" value="1"/>
</dbReference>
<sequence>MALQRASDEQMRSIMKEIREGTNSCDENLARVRSWLNTQPHLPKIQEDRLLLAFIRGCKHDMERAKSKIDMYFTVREIMPEFFSQRNPLSPEIQDASSLMQAFPLPRLTPTGCRVTVHRFTNQDGNRFNNRDCFKYVFMTGDIRLMEEEPIIGDIFLFDMNNVNLSYFSKLSFPMVKKVLTCAQEAYPQRLKQIHILNAPTYVDKFVNLFKSLMKEKMRSRFHVHSGSLENLHKWIHPSVLPSDYGGQGDSIDKLHGQWMKKLESYRDWFLQQENVKADSSKRIGPTKNFNHINNRSECDGTFGWEGSFRRLSID</sequence>
<accession>A0A8K0KSK4</accession>
<gene>
    <name evidence="2" type="ORF">J437_LFUL017573</name>
</gene>
<evidence type="ECO:0000259" key="1">
    <source>
        <dbReference type="PROSITE" id="PS50191"/>
    </source>
</evidence>
<dbReference type="OrthoDB" id="6682367at2759"/>
<dbReference type="Pfam" id="PF00650">
    <property type="entry name" value="CRAL_TRIO"/>
    <property type="match status" value="1"/>
</dbReference>
<keyword evidence="3" id="KW-1185">Reference proteome</keyword>
<name>A0A8K0KSK4_LADFU</name>
<dbReference type="GO" id="GO:1902936">
    <property type="term" value="F:phosphatidylinositol bisphosphate binding"/>
    <property type="evidence" value="ECO:0007669"/>
    <property type="project" value="TreeGrafter"/>
</dbReference>